<dbReference type="PANTHER" id="PTHR33154:SF18">
    <property type="entry name" value="ARSENICAL RESISTANCE OPERON REPRESSOR"/>
    <property type="match status" value="1"/>
</dbReference>
<dbReference type="NCBIfam" id="NF033788">
    <property type="entry name" value="HTH_metalloreg"/>
    <property type="match status" value="1"/>
</dbReference>
<reference evidence="6 7" key="1">
    <citation type="submission" date="2016-11" db="EMBL/GenBank/DDBJ databases">
        <title>Complete genome sequence of Streptomyces niveus SCSIO 3406.</title>
        <authorList>
            <person name="Zhu Q."/>
            <person name="Cheng W."/>
            <person name="Song Y."/>
            <person name="Li Q."/>
            <person name="Ju J."/>
        </authorList>
    </citation>
    <scope>NUCLEOTIDE SEQUENCE [LARGE SCALE GENOMIC DNA]</scope>
    <source>
        <strain evidence="6 7">SCSIO 3406</strain>
    </source>
</reference>
<evidence type="ECO:0000313" key="6">
    <source>
        <dbReference type="EMBL" id="AQU65554.1"/>
    </source>
</evidence>
<dbReference type="CDD" id="cd00090">
    <property type="entry name" value="HTH_ARSR"/>
    <property type="match status" value="1"/>
</dbReference>
<dbReference type="InterPro" id="IPR011991">
    <property type="entry name" value="ArsR-like_HTH"/>
</dbReference>
<evidence type="ECO:0000256" key="3">
    <source>
        <dbReference type="ARBA" id="ARBA00023163"/>
    </source>
</evidence>
<dbReference type="InterPro" id="IPR036388">
    <property type="entry name" value="WH-like_DNA-bd_sf"/>
</dbReference>
<evidence type="ECO:0000313" key="7">
    <source>
        <dbReference type="Proteomes" id="UP000189677"/>
    </source>
</evidence>
<dbReference type="AlphaFoldDB" id="A0A1U9QMN9"/>
<evidence type="ECO:0000256" key="4">
    <source>
        <dbReference type="SAM" id="MobiDB-lite"/>
    </source>
</evidence>
<dbReference type="Proteomes" id="UP000189677">
    <property type="component" value="Chromosome"/>
</dbReference>
<dbReference type="InterPro" id="IPR051081">
    <property type="entry name" value="HTH_MetalResp_TranReg"/>
</dbReference>
<keyword evidence="3" id="KW-0804">Transcription</keyword>
<dbReference type="InterPro" id="IPR036390">
    <property type="entry name" value="WH_DNA-bd_sf"/>
</dbReference>
<dbReference type="PROSITE" id="PS50987">
    <property type="entry name" value="HTH_ARSR_2"/>
    <property type="match status" value="1"/>
</dbReference>
<dbReference type="GO" id="GO:0003677">
    <property type="term" value="F:DNA binding"/>
    <property type="evidence" value="ECO:0007669"/>
    <property type="project" value="UniProtKB-KW"/>
</dbReference>
<gene>
    <name evidence="6" type="ORF">BBN63_04160</name>
</gene>
<keyword evidence="2" id="KW-0238">DNA-binding</keyword>
<feature type="region of interest" description="Disordered" evidence="4">
    <location>
        <begin position="116"/>
        <end position="136"/>
    </location>
</feature>
<dbReference type="Gene3D" id="1.10.10.10">
    <property type="entry name" value="Winged helix-like DNA-binding domain superfamily/Winged helix DNA-binding domain"/>
    <property type="match status" value="1"/>
</dbReference>
<evidence type="ECO:0000256" key="2">
    <source>
        <dbReference type="ARBA" id="ARBA00023125"/>
    </source>
</evidence>
<dbReference type="PRINTS" id="PR00778">
    <property type="entry name" value="HTHARSR"/>
</dbReference>
<feature type="domain" description="HTH arsR-type" evidence="5">
    <location>
        <begin position="25"/>
        <end position="122"/>
    </location>
</feature>
<dbReference type="KEGG" id="snw:BBN63_04160"/>
<accession>A0A1U9QMN9</accession>
<keyword evidence="7" id="KW-1185">Reference proteome</keyword>
<dbReference type="PROSITE" id="PS00846">
    <property type="entry name" value="HTH_ARSR_1"/>
    <property type="match status" value="1"/>
</dbReference>
<feature type="compositionally biased region" description="Low complexity" evidence="4">
    <location>
        <begin position="122"/>
        <end position="136"/>
    </location>
</feature>
<proteinExistence type="predicted"/>
<protein>
    <submittedName>
        <fullName evidence="6">Transcriptional regulator</fullName>
    </submittedName>
</protein>
<sequence>MSKQELVVLGQDADECCPALLTAPLDAGQADVLARVFKALGDPVRLRLLSMIASRAGGEICVCDLTPAFDLSQPTISHHLKLLKQAGLIDSERRGTWVYYRLLPEMTDRLAAILTRPGGQPPAGTAPAHAPVEAAS</sequence>
<dbReference type="EMBL" id="CP018047">
    <property type="protein sequence ID" value="AQU65554.1"/>
    <property type="molecule type" value="Genomic_DNA"/>
</dbReference>
<organism evidence="6 7">
    <name type="scientific">Streptomyces niveus</name>
    <name type="common">Streptomyces spheroides</name>
    <dbReference type="NCBI Taxonomy" id="193462"/>
    <lineage>
        <taxon>Bacteria</taxon>
        <taxon>Bacillati</taxon>
        <taxon>Actinomycetota</taxon>
        <taxon>Actinomycetes</taxon>
        <taxon>Kitasatosporales</taxon>
        <taxon>Streptomycetaceae</taxon>
        <taxon>Streptomyces</taxon>
    </lineage>
</organism>
<dbReference type="SUPFAM" id="SSF46785">
    <property type="entry name" value="Winged helix' DNA-binding domain"/>
    <property type="match status" value="1"/>
</dbReference>
<dbReference type="InterPro" id="IPR001845">
    <property type="entry name" value="HTH_ArsR_DNA-bd_dom"/>
</dbReference>
<dbReference type="GO" id="GO:0003700">
    <property type="term" value="F:DNA-binding transcription factor activity"/>
    <property type="evidence" value="ECO:0007669"/>
    <property type="project" value="InterPro"/>
</dbReference>
<name>A0A1U9QMN9_STRNV</name>
<dbReference type="SMART" id="SM00418">
    <property type="entry name" value="HTH_ARSR"/>
    <property type="match status" value="1"/>
</dbReference>
<evidence type="ECO:0000256" key="1">
    <source>
        <dbReference type="ARBA" id="ARBA00023015"/>
    </source>
</evidence>
<dbReference type="RefSeq" id="WP_078074077.1">
    <property type="nucleotide sequence ID" value="NZ_CP018047.1"/>
</dbReference>
<dbReference type="Pfam" id="PF01022">
    <property type="entry name" value="HTH_5"/>
    <property type="match status" value="1"/>
</dbReference>
<evidence type="ECO:0000259" key="5">
    <source>
        <dbReference type="PROSITE" id="PS50987"/>
    </source>
</evidence>
<dbReference type="PANTHER" id="PTHR33154">
    <property type="entry name" value="TRANSCRIPTIONAL REGULATOR, ARSR FAMILY"/>
    <property type="match status" value="1"/>
</dbReference>
<dbReference type="OrthoDB" id="9798835at2"/>
<keyword evidence="1" id="KW-0805">Transcription regulation</keyword>
<dbReference type="InterPro" id="IPR018334">
    <property type="entry name" value="ArsR_HTH"/>
</dbReference>